<proteinExistence type="predicted"/>
<evidence type="ECO:0000313" key="2">
    <source>
        <dbReference type="EMBL" id="MBE8715800.1"/>
    </source>
</evidence>
<comment type="caution">
    <text evidence="2">The sequence shown here is derived from an EMBL/GenBank/DDBJ whole genome shotgun (WGS) entry which is preliminary data.</text>
</comment>
<dbReference type="Proteomes" id="UP000652567">
    <property type="component" value="Unassembled WGS sequence"/>
</dbReference>
<protein>
    <submittedName>
        <fullName evidence="2">Uncharacterized protein</fullName>
    </submittedName>
</protein>
<feature type="transmembrane region" description="Helical" evidence="1">
    <location>
        <begin position="6"/>
        <end position="26"/>
    </location>
</feature>
<name>A0A928YSY5_9GAMM</name>
<reference evidence="2" key="1">
    <citation type="submission" date="2018-07" db="EMBL/GenBank/DDBJ databases">
        <title>Genome assembly of strain Ka43.</title>
        <authorList>
            <person name="Kukolya J."/>
            <person name="Nagy I."/>
            <person name="Horvath B."/>
            <person name="Toth A."/>
        </authorList>
    </citation>
    <scope>NUCLEOTIDE SEQUENCE</scope>
    <source>
        <strain evidence="2">KB43</strain>
    </source>
</reference>
<keyword evidence="1" id="KW-0472">Membrane</keyword>
<keyword evidence="1" id="KW-1133">Transmembrane helix</keyword>
<keyword evidence="1" id="KW-0812">Transmembrane</keyword>
<accession>A0A928YSY5</accession>
<evidence type="ECO:0000256" key="1">
    <source>
        <dbReference type="SAM" id="Phobius"/>
    </source>
</evidence>
<sequence>MVQCCSRVIAVCSLILCGVVIIALWWNASEKLQGRYQLSGQLQLSNGQLLEVSHSLQVMGKHFHAVTRQGDTIIETTGVIENGFAGHYRLLIEDGNLIGLNSETDTDLVFTLLYSRRKGSVIHLSRVGDCLSGFESRQIYCPAASL</sequence>
<keyword evidence="3" id="KW-1185">Reference proteome</keyword>
<evidence type="ECO:0000313" key="3">
    <source>
        <dbReference type="Proteomes" id="UP000652567"/>
    </source>
</evidence>
<dbReference type="EMBL" id="PRDL01000001">
    <property type="protein sequence ID" value="MBE8715800.1"/>
    <property type="molecule type" value="Genomic_DNA"/>
</dbReference>
<dbReference type="AlphaFoldDB" id="A0A928YSY5"/>
<organism evidence="2 3">
    <name type="scientific">Cellvibrio polysaccharolyticus</name>
    <dbReference type="NCBI Taxonomy" id="2082724"/>
    <lineage>
        <taxon>Bacteria</taxon>
        <taxon>Pseudomonadati</taxon>
        <taxon>Pseudomonadota</taxon>
        <taxon>Gammaproteobacteria</taxon>
        <taxon>Cellvibrionales</taxon>
        <taxon>Cellvibrionaceae</taxon>
        <taxon>Cellvibrio</taxon>
    </lineage>
</organism>
<gene>
    <name evidence="2" type="ORF">C4F51_01190</name>
</gene>